<name>A0A061DYN6_THECC</name>
<feature type="region of interest" description="Disordered" evidence="3">
    <location>
        <begin position="56"/>
        <end position="164"/>
    </location>
</feature>
<organism evidence="4 5">
    <name type="scientific">Theobroma cacao</name>
    <name type="common">Cacao</name>
    <name type="synonym">Cocoa</name>
    <dbReference type="NCBI Taxonomy" id="3641"/>
    <lineage>
        <taxon>Eukaryota</taxon>
        <taxon>Viridiplantae</taxon>
        <taxon>Streptophyta</taxon>
        <taxon>Embryophyta</taxon>
        <taxon>Tracheophyta</taxon>
        <taxon>Spermatophyta</taxon>
        <taxon>Magnoliopsida</taxon>
        <taxon>eudicotyledons</taxon>
        <taxon>Gunneridae</taxon>
        <taxon>Pentapetalae</taxon>
        <taxon>rosids</taxon>
        <taxon>malvids</taxon>
        <taxon>Malvales</taxon>
        <taxon>Malvaceae</taxon>
        <taxon>Byttnerioideae</taxon>
        <taxon>Theobroma</taxon>
    </lineage>
</organism>
<evidence type="ECO:0000313" key="4">
    <source>
        <dbReference type="EMBL" id="EOX97532.1"/>
    </source>
</evidence>
<dbReference type="AlphaFoldDB" id="A0A061DYN6"/>
<dbReference type="InParanoid" id="A0A061DYN6"/>
<evidence type="ECO:0008006" key="6">
    <source>
        <dbReference type="Google" id="ProtNLM"/>
    </source>
</evidence>
<evidence type="ECO:0000256" key="2">
    <source>
        <dbReference type="RuleBase" id="RU003995"/>
    </source>
</evidence>
<feature type="compositionally biased region" description="Basic and acidic residues" evidence="3">
    <location>
        <begin position="129"/>
        <end position="164"/>
    </location>
</feature>
<dbReference type="Pfam" id="PF00257">
    <property type="entry name" value="Dehydrin"/>
    <property type="match status" value="1"/>
</dbReference>
<dbReference type="InterPro" id="IPR030513">
    <property type="entry name" value="Dehydrin_CS"/>
</dbReference>
<dbReference type="GO" id="GO:0016020">
    <property type="term" value="C:membrane"/>
    <property type="evidence" value="ECO:0000318"/>
    <property type="project" value="GO_Central"/>
</dbReference>
<dbReference type="GO" id="GO:0009414">
    <property type="term" value="P:response to water deprivation"/>
    <property type="evidence" value="ECO:0000318"/>
    <property type="project" value="GO_Central"/>
</dbReference>
<dbReference type="HOGENOM" id="CLU_081104_1_0_1"/>
<proteinExistence type="inferred from homology"/>
<dbReference type="Gramene" id="EOX97532">
    <property type="protein sequence ID" value="EOX97532"/>
    <property type="gene ID" value="TCM_006526"/>
</dbReference>
<evidence type="ECO:0000313" key="5">
    <source>
        <dbReference type="Proteomes" id="UP000026915"/>
    </source>
</evidence>
<comment type="similarity">
    <text evidence="1 2">Belongs to the plant dehydrin family.</text>
</comment>
<accession>A0A061DYN6</accession>
<feature type="compositionally biased region" description="Basic and acidic residues" evidence="3">
    <location>
        <begin position="76"/>
        <end position="93"/>
    </location>
</feature>
<dbReference type="PANTHER" id="PTHR33346">
    <property type="entry name" value="DEHYDRIN XERO 2-RELATED"/>
    <property type="match status" value="1"/>
</dbReference>
<reference evidence="4 5" key="1">
    <citation type="journal article" date="2013" name="Genome Biol.">
        <title>The genome sequence of the most widely cultivated cacao type and its use to identify candidate genes regulating pod color.</title>
        <authorList>
            <person name="Motamayor J.C."/>
            <person name="Mockaitis K."/>
            <person name="Schmutz J."/>
            <person name="Haiminen N."/>
            <person name="Iii D.L."/>
            <person name="Cornejo O."/>
            <person name="Findley S.D."/>
            <person name="Zheng P."/>
            <person name="Utro F."/>
            <person name="Royaert S."/>
            <person name="Saski C."/>
            <person name="Jenkins J."/>
            <person name="Podicheti R."/>
            <person name="Zhao M."/>
            <person name="Scheffler B.E."/>
            <person name="Stack J.C."/>
            <person name="Feltus F.A."/>
            <person name="Mustiga G.M."/>
            <person name="Amores F."/>
            <person name="Phillips W."/>
            <person name="Marelli J.P."/>
            <person name="May G.D."/>
            <person name="Shapiro H."/>
            <person name="Ma J."/>
            <person name="Bustamante C.D."/>
            <person name="Schnell R.J."/>
            <person name="Main D."/>
            <person name="Gilbert D."/>
            <person name="Parida L."/>
            <person name="Kuhn D.N."/>
        </authorList>
    </citation>
    <scope>NUCLEOTIDE SEQUENCE [LARGE SCALE GENOMIC DNA]</scope>
    <source>
        <strain evidence="5">cv. Matina 1-6</strain>
    </source>
</reference>
<dbReference type="Proteomes" id="UP000026915">
    <property type="component" value="Chromosome 2"/>
</dbReference>
<dbReference type="InterPro" id="IPR000167">
    <property type="entry name" value="Dehydrin"/>
</dbReference>
<dbReference type="GO" id="GO:0046872">
    <property type="term" value="F:metal ion binding"/>
    <property type="evidence" value="ECO:0007669"/>
    <property type="project" value="UniProtKB-ARBA"/>
</dbReference>
<dbReference type="STRING" id="3641.A0A061DYN6"/>
<evidence type="ECO:0000256" key="1">
    <source>
        <dbReference type="ARBA" id="ARBA00008403"/>
    </source>
</evidence>
<keyword evidence="5" id="KW-1185">Reference proteome</keyword>
<dbReference type="EMBL" id="CM001880">
    <property type="protein sequence ID" value="EOX97532.1"/>
    <property type="molecule type" value="Genomic_DNA"/>
</dbReference>
<gene>
    <name evidence="4" type="ORF">TCM_006526</name>
</gene>
<protein>
    <recommendedName>
        <fullName evidence="6">Dehydrin family protein</fullName>
    </recommendedName>
</protein>
<feature type="compositionally biased region" description="Basic and acidic residues" evidence="3">
    <location>
        <begin position="100"/>
        <end position="123"/>
    </location>
</feature>
<dbReference type="OMA" id="KTHDIEN"/>
<dbReference type="GO" id="GO:0009631">
    <property type="term" value="P:cold acclimation"/>
    <property type="evidence" value="ECO:0000318"/>
    <property type="project" value="GO_Central"/>
</dbReference>
<dbReference type="GO" id="GO:0009737">
    <property type="term" value="P:response to abscisic acid"/>
    <property type="evidence" value="ECO:0000318"/>
    <property type="project" value="GO_Central"/>
</dbReference>
<evidence type="ECO:0000256" key="3">
    <source>
        <dbReference type="SAM" id="MobiDB-lite"/>
    </source>
</evidence>
<dbReference type="PROSITE" id="PS00823">
    <property type="entry name" value="DEHYDRIN_2"/>
    <property type="match status" value="1"/>
</dbReference>
<dbReference type="PANTHER" id="PTHR33346:SF53">
    <property type="entry name" value="DEHYDRIN COR47-LIKE"/>
    <property type="match status" value="1"/>
</dbReference>
<sequence>MEGHHAEGDHNKAVETTDRGMFDFLKEDEDDRNGILPRIIIQVVYELFIYFLQSSDEEEEGEDGEKKKKKKGLKGKIKEKISGDKEAREHKDTSIPTANPEEKKGFLDKIKEKLPGQNKKPEDNASDGHPAEREPKEIGILEKIKEKIPGYHGHKTEEDKGKEN</sequence>